<feature type="chain" id="PRO_5012041768" evidence="1">
    <location>
        <begin position="23"/>
        <end position="283"/>
    </location>
</feature>
<keyword evidence="4" id="KW-1185">Reference proteome</keyword>
<evidence type="ECO:0000313" key="3">
    <source>
        <dbReference type="EMBL" id="ATL46967.1"/>
    </source>
</evidence>
<keyword evidence="3" id="KW-0378">Hydrolase</keyword>
<dbReference type="Gene3D" id="3.60.10.10">
    <property type="entry name" value="Endonuclease/exonuclease/phosphatase"/>
    <property type="match status" value="1"/>
</dbReference>
<sequence length="283" mass="32440">MNKMRSTIIYSLLLFCCLPLAAQNTMKVLSYNILEGMVKDTTKGKQQFVEWVKDKDPDILALQECNGFTQKSLEALAASYGHPYAVIVKESGYPVGLTSKYPIAGIQKVNENMTHGFILAKIENLNICVLHLNPHLYQKRRQEIAAILKYISIQPNAHNWLVMGDFNSQTPLEKDRHAKSNIIQRQKDAVKRNPKIHNLVDGEKIDYLVQQQMLNAGFKDLAFIYDADQKQQNGKDTIRSNARIDYIYSDKALSKKMKSCHFIYDDFTAKFSDHRPIILELKN</sequence>
<keyword evidence="3" id="KW-0540">Nuclease</keyword>
<dbReference type="SUPFAM" id="SSF56219">
    <property type="entry name" value="DNase I-like"/>
    <property type="match status" value="1"/>
</dbReference>
<dbReference type="AlphaFoldDB" id="A0A291QSR7"/>
<protein>
    <submittedName>
        <fullName evidence="3">Exonuclease III</fullName>
    </submittedName>
</protein>
<feature type="signal peptide" evidence="1">
    <location>
        <begin position="1"/>
        <end position="22"/>
    </location>
</feature>
<dbReference type="InterPro" id="IPR005135">
    <property type="entry name" value="Endo/exonuclease/phosphatase"/>
</dbReference>
<dbReference type="GO" id="GO:0004527">
    <property type="term" value="F:exonuclease activity"/>
    <property type="evidence" value="ECO:0007669"/>
    <property type="project" value="UniProtKB-KW"/>
</dbReference>
<evidence type="ECO:0000313" key="4">
    <source>
        <dbReference type="Proteomes" id="UP000220133"/>
    </source>
</evidence>
<dbReference type="PANTHER" id="PTHR14859">
    <property type="entry name" value="CALCOFLUOR WHITE HYPERSENSITIVE PROTEIN PRECURSOR"/>
    <property type="match status" value="1"/>
</dbReference>
<name>A0A291QSR7_9BACT</name>
<gene>
    <name evidence="3" type="ORF">COR50_07090</name>
</gene>
<dbReference type="InterPro" id="IPR051916">
    <property type="entry name" value="GPI-anchor_lipid_remodeler"/>
</dbReference>
<dbReference type="Pfam" id="PF03372">
    <property type="entry name" value="Exo_endo_phos"/>
    <property type="match status" value="1"/>
</dbReference>
<dbReference type="GO" id="GO:0006506">
    <property type="term" value="P:GPI anchor biosynthetic process"/>
    <property type="evidence" value="ECO:0007669"/>
    <property type="project" value="TreeGrafter"/>
</dbReference>
<organism evidence="3 4">
    <name type="scientific">Chitinophaga caeni</name>
    <dbReference type="NCBI Taxonomy" id="2029983"/>
    <lineage>
        <taxon>Bacteria</taxon>
        <taxon>Pseudomonadati</taxon>
        <taxon>Bacteroidota</taxon>
        <taxon>Chitinophagia</taxon>
        <taxon>Chitinophagales</taxon>
        <taxon>Chitinophagaceae</taxon>
        <taxon>Chitinophaga</taxon>
    </lineage>
</organism>
<dbReference type="Proteomes" id="UP000220133">
    <property type="component" value="Chromosome"/>
</dbReference>
<dbReference type="KEGG" id="cbae:COR50_07090"/>
<accession>A0A291QSR7</accession>
<keyword evidence="3" id="KW-0269">Exonuclease</keyword>
<evidence type="ECO:0000256" key="1">
    <source>
        <dbReference type="SAM" id="SignalP"/>
    </source>
</evidence>
<dbReference type="EMBL" id="CP023777">
    <property type="protein sequence ID" value="ATL46967.1"/>
    <property type="molecule type" value="Genomic_DNA"/>
</dbReference>
<dbReference type="PANTHER" id="PTHR14859:SF1">
    <property type="entry name" value="PGAP2-INTERACTING PROTEIN"/>
    <property type="match status" value="1"/>
</dbReference>
<reference evidence="3 4" key="1">
    <citation type="submission" date="2017-10" db="EMBL/GenBank/DDBJ databases">
        <title>Paenichitinophaga pekingensis gen. nov., sp. nov., isolated from activated sludge.</title>
        <authorList>
            <person name="Jin D."/>
            <person name="Kong X."/>
            <person name="Deng Y."/>
            <person name="Bai Z."/>
        </authorList>
    </citation>
    <scope>NUCLEOTIDE SEQUENCE [LARGE SCALE GENOMIC DNA]</scope>
    <source>
        <strain evidence="3 4">13</strain>
    </source>
</reference>
<feature type="domain" description="Endonuclease/exonuclease/phosphatase" evidence="2">
    <location>
        <begin position="29"/>
        <end position="274"/>
    </location>
</feature>
<keyword evidence="1" id="KW-0732">Signal</keyword>
<evidence type="ECO:0000259" key="2">
    <source>
        <dbReference type="Pfam" id="PF03372"/>
    </source>
</evidence>
<proteinExistence type="predicted"/>
<dbReference type="InterPro" id="IPR036691">
    <property type="entry name" value="Endo/exonu/phosph_ase_sf"/>
</dbReference>
<dbReference type="GO" id="GO:0016020">
    <property type="term" value="C:membrane"/>
    <property type="evidence" value="ECO:0007669"/>
    <property type="project" value="GOC"/>
</dbReference>